<comment type="caution">
    <text evidence="1">The sequence shown here is derived from an EMBL/GenBank/DDBJ whole genome shotgun (WGS) entry which is preliminary data.</text>
</comment>
<dbReference type="Proteomes" id="UP001206924">
    <property type="component" value="Unassembled WGS sequence"/>
</dbReference>
<name>A0ABT1NVJ2_9MICC</name>
<reference evidence="1 2" key="1">
    <citation type="submission" date="2022-07" db="EMBL/GenBank/DDBJ databases">
        <title>Novel species in genus Arthrobacter.</title>
        <authorList>
            <person name="Liu Y."/>
        </authorList>
    </citation>
    <scope>NUCLEOTIDE SEQUENCE [LARGE SCALE GENOMIC DNA]</scope>
    <source>
        <strain evidence="2">zg-Y859</strain>
    </source>
</reference>
<proteinExistence type="predicted"/>
<keyword evidence="2" id="KW-1185">Reference proteome</keyword>
<gene>
    <name evidence="1" type="ORF">NNX28_17065</name>
</gene>
<sequence length="151" mass="15993">MGYYAGREDFEKNLRHLMNEQTNLSTVAGRINTAGPAGLIASQGDINIVRREMAGLTAAVQALAGSQSADQVGQAIRDAVEATAPTYYVKSEKDATVYALDVATGKLRPVTLDEWNVVNAAGISLRVVPQKFIDAAPKATAAQPHPAPEES</sequence>
<evidence type="ECO:0000313" key="1">
    <source>
        <dbReference type="EMBL" id="MCQ1951631.1"/>
    </source>
</evidence>
<accession>A0ABT1NVJ2</accession>
<organism evidence="1 2">
    <name type="scientific">Arthrobacter jinronghuae</name>
    <dbReference type="NCBI Taxonomy" id="2964609"/>
    <lineage>
        <taxon>Bacteria</taxon>
        <taxon>Bacillati</taxon>
        <taxon>Actinomycetota</taxon>
        <taxon>Actinomycetes</taxon>
        <taxon>Micrococcales</taxon>
        <taxon>Micrococcaceae</taxon>
        <taxon>Arthrobacter</taxon>
    </lineage>
</organism>
<dbReference type="RefSeq" id="WP_255866639.1">
    <property type="nucleotide sequence ID" value="NZ_CP104263.1"/>
</dbReference>
<evidence type="ECO:0000313" key="2">
    <source>
        <dbReference type="Proteomes" id="UP001206924"/>
    </source>
</evidence>
<protein>
    <submittedName>
        <fullName evidence="1">Uncharacterized protein</fullName>
    </submittedName>
</protein>
<dbReference type="EMBL" id="JANFLP010000020">
    <property type="protein sequence ID" value="MCQ1951631.1"/>
    <property type="molecule type" value="Genomic_DNA"/>
</dbReference>